<reference evidence="3 4" key="1">
    <citation type="submission" date="2018-05" db="EMBL/GenBank/DDBJ databases">
        <title>Genetic diversity of glacier-inhabiting Cryobacterium bacteria in China and description of Cryobacterium mengkeensis sp. nov. and Arthrobacter glacialis sp. nov.</title>
        <authorList>
            <person name="Liu Q."/>
            <person name="Xin Y.-H."/>
        </authorList>
    </citation>
    <scope>NUCLEOTIDE SEQUENCE [LARGE SCALE GENOMIC DNA]</scope>
    <source>
        <strain evidence="3 4">SK-1</strain>
    </source>
</reference>
<evidence type="ECO:0000313" key="3">
    <source>
        <dbReference type="EMBL" id="PXA68389.1"/>
    </source>
</evidence>
<dbReference type="PANTHER" id="PTHR44154:SF1">
    <property type="entry name" value="QUINONE OXIDOREDUCTASE"/>
    <property type="match status" value="1"/>
</dbReference>
<evidence type="ECO:0000313" key="4">
    <source>
        <dbReference type="Proteomes" id="UP000246722"/>
    </source>
</evidence>
<dbReference type="InterPro" id="IPR036291">
    <property type="entry name" value="NAD(P)-bd_dom_sf"/>
</dbReference>
<dbReference type="RefSeq" id="WP_110128056.1">
    <property type="nucleotide sequence ID" value="NZ_QHLY01000012.1"/>
</dbReference>
<dbReference type="AlphaFoldDB" id="A0A317ZTC7"/>
<feature type="domain" description="Enoyl reductase (ER)" evidence="2">
    <location>
        <begin position="11"/>
        <end position="302"/>
    </location>
</feature>
<dbReference type="SUPFAM" id="SSF51735">
    <property type="entry name" value="NAD(P)-binding Rossmann-fold domains"/>
    <property type="match status" value="1"/>
</dbReference>
<keyword evidence="4" id="KW-1185">Reference proteome</keyword>
<dbReference type="SMART" id="SM00829">
    <property type="entry name" value="PKS_ER"/>
    <property type="match status" value="1"/>
</dbReference>
<name>A0A317ZTC7_9MICO</name>
<dbReference type="Proteomes" id="UP000246722">
    <property type="component" value="Unassembled WGS sequence"/>
</dbReference>
<dbReference type="SUPFAM" id="SSF50129">
    <property type="entry name" value="GroES-like"/>
    <property type="match status" value="1"/>
</dbReference>
<dbReference type="InterPro" id="IPR013154">
    <property type="entry name" value="ADH-like_N"/>
</dbReference>
<organism evidence="3 4">
    <name type="scientific">Cryobacterium arcticum</name>
    <dbReference type="NCBI Taxonomy" id="670052"/>
    <lineage>
        <taxon>Bacteria</taxon>
        <taxon>Bacillati</taxon>
        <taxon>Actinomycetota</taxon>
        <taxon>Actinomycetes</taxon>
        <taxon>Micrococcales</taxon>
        <taxon>Microbacteriaceae</taxon>
        <taxon>Cryobacterium</taxon>
    </lineage>
</organism>
<dbReference type="Gene3D" id="3.40.50.720">
    <property type="entry name" value="NAD(P)-binding Rossmann-like Domain"/>
    <property type="match status" value="1"/>
</dbReference>
<dbReference type="Pfam" id="PF13602">
    <property type="entry name" value="ADH_zinc_N_2"/>
    <property type="match status" value="1"/>
</dbReference>
<gene>
    <name evidence="3" type="ORF">CTB96_17425</name>
</gene>
<protein>
    <submittedName>
        <fullName evidence="3">NADP-dependent oxidoreductase</fullName>
    </submittedName>
</protein>
<comment type="caution">
    <text evidence="3">The sequence shown here is derived from an EMBL/GenBank/DDBJ whole genome shotgun (WGS) entry which is preliminary data.</text>
</comment>
<dbReference type="InterPro" id="IPR051603">
    <property type="entry name" value="Zinc-ADH_QOR/CCCR"/>
</dbReference>
<dbReference type="PANTHER" id="PTHR44154">
    <property type="entry name" value="QUINONE OXIDOREDUCTASE"/>
    <property type="match status" value="1"/>
</dbReference>
<dbReference type="InterPro" id="IPR020843">
    <property type="entry name" value="ER"/>
</dbReference>
<dbReference type="CDD" id="cd05289">
    <property type="entry name" value="MDR_like_2"/>
    <property type="match status" value="1"/>
</dbReference>
<proteinExistence type="predicted"/>
<dbReference type="GO" id="GO:0016491">
    <property type="term" value="F:oxidoreductase activity"/>
    <property type="evidence" value="ECO:0007669"/>
    <property type="project" value="InterPro"/>
</dbReference>
<dbReference type="EMBL" id="QHLY01000012">
    <property type="protein sequence ID" value="PXA68389.1"/>
    <property type="molecule type" value="Genomic_DNA"/>
</dbReference>
<sequence>MARYVRFDRFGSLEVLRLDTAEAPQAGPGQVRVRVHTAGLNPVDLKILAGGPAAARYNVTPPSGNGNDFAGVIDHVGLGVTGFSAGDAVFGGLRMAAQADYLVIDADQVHAKPPKLGFVEAGALDIAGRAAWASVHSLHLTPADTVLVSAAAGGVGVLAAQLALRAGATVVGTASAANHDFLIGLGVVPVAYGDGLVDRLREVAPRYTAALDNNGPATIDAALALGVPGRRINTIAARGYRAEEGIAGVGGQSAEPGALAALADLIAGGEVQLPIDSVYPVERVQDAYRHLAAGHLRGKVTVALE</sequence>
<accession>A0A317ZTC7</accession>
<evidence type="ECO:0000256" key="1">
    <source>
        <dbReference type="ARBA" id="ARBA00022857"/>
    </source>
</evidence>
<dbReference type="InterPro" id="IPR011032">
    <property type="entry name" value="GroES-like_sf"/>
</dbReference>
<dbReference type="Gene3D" id="3.90.180.10">
    <property type="entry name" value="Medium-chain alcohol dehydrogenases, catalytic domain"/>
    <property type="match status" value="1"/>
</dbReference>
<dbReference type="Pfam" id="PF08240">
    <property type="entry name" value="ADH_N"/>
    <property type="match status" value="1"/>
</dbReference>
<keyword evidence="1" id="KW-0521">NADP</keyword>
<dbReference type="OrthoDB" id="9801186at2"/>
<evidence type="ECO:0000259" key="2">
    <source>
        <dbReference type="SMART" id="SM00829"/>
    </source>
</evidence>